<evidence type="ECO:0000256" key="3">
    <source>
        <dbReference type="RuleBase" id="RU000363"/>
    </source>
</evidence>
<dbReference type="InterPro" id="IPR020904">
    <property type="entry name" value="Sc_DH/Rdtase_CS"/>
</dbReference>
<evidence type="ECO:0000256" key="2">
    <source>
        <dbReference type="ARBA" id="ARBA00023002"/>
    </source>
</evidence>
<dbReference type="PROSITE" id="PS00061">
    <property type="entry name" value="ADH_SHORT"/>
    <property type="match status" value="1"/>
</dbReference>
<dbReference type="PANTHER" id="PTHR44196:SF1">
    <property type="entry name" value="DEHYDROGENASE_REDUCTASE SDR FAMILY MEMBER 7B"/>
    <property type="match status" value="1"/>
</dbReference>
<dbReference type="InterPro" id="IPR002347">
    <property type="entry name" value="SDR_fam"/>
</dbReference>
<dbReference type="RefSeq" id="WP_078977119.1">
    <property type="nucleotide sequence ID" value="NZ_MWQN01000001.1"/>
</dbReference>
<dbReference type="InterPro" id="IPR036291">
    <property type="entry name" value="NAD(P)-bd_dom_sf"/>
</dbReference>
<dbReference type="STRING" id="159449.B4N89_19500"/>
<keyword evidence="5" id="KW-1185">Reference proteome</keyword>
<dbReference type="PRINTS" id="PR00081">
    <property type="entry name" value="GDHRDH"/>
</dbReference>
<accession>A0A1T3P1M1</accession>
<comment type="similarity">
    <text evidence="1 3">Belongs to the short-chain dehydrogenases/reductases (SDR) family.</text>
</comment>
<dbReference type="EMBL" id="MWQN01000001">
    <property type="protein sequence ID" value="OPC82831.1"/>
    <property type="molecule type" value="Genomic_DNA"/>
</dbReference>
<dbReference type="Gene3D" id="3.40.50.720">
    <property type="entry name" value="NAD(P)-binding Rossmann-like Domain"/>
    <property type="match status" value="1"/>
</dbReference>
<dbReference type="Pfam" id="PF00106">
    <property type="entry name" value="adh_short"/>
    <property type="match status" value="1"/>
</dbReference>
<protein>
    <submittedName>
        <fullName evidence="4">Short-chain dehydrogenase</fullName>
    </submittedName>
</protein>
<dbReference type="PANTHER" id="PTHR44196">
    <property type="entry name" value="DEHYDROGENASE/REDUCTASE SDR FAMILY MEMBER 7B"/>
    <property type="match status" value="1"/>
</dbReference>
<evidence type="ECO:0000313" key="5">
    <source>
        <dbReference type="Proteomes" id="UP000190037"/>
    </source>
</evidence>
<evidence type="ECO:0000313" key="4">
    <source>
        <dbReference type="EMBL" id="OPC82831.1"/>
    </source>
</evidence>
<reference evidence="4 5" key="1">
    <citation type="submission" date="2017-03" db="EMBL/GenBank/DDBJ databases">
        <title>Draft genome sequence of Streptomyces scabrisporus NF3, endophyte isolated from Amphipterygium adstringens.</title>
        <authorList>
            <person name="Vazquez M."/>
            <person name="Ceapa C.D."/>
            <person name="Rodriguez Luna D."/>
            <person name="Sanchez Esquivel S."/>
        </authorList>
    </citation>
    <scope>NUCLEOTIDE SEQUENCE [LARGE SCALE GENOMIC DNA]</scope>
    <source>
        <strain evidence="4 5">NF3</strain>
    </source>
</reference>
<keyword evidence="2" id="KW-0560">Oxidoreductase</keyword>
<dbReference type="PRINTS" id="PR00080">
    <property type="entry name" value="SDRFAMILY"/>
</dbReference>
<gene>
    <name evidence="4" type="ORF">B4N89_19500</name>
</gene>
<comment type="caution">
    <text evidence="4">The sequence shown here is derived from an EMBL/GenBank/DDBJ whole genome shotgun (WGS) entry which is preliminary data.</text>
</comment>
<dbReference type="GO" id="GO:0016020">
    <property type="term" value="C:membrane"/>
    <property type="evidence" value="ECO:0007669"/>
    <property type="project" value="TreeGrafter"/>
</dbReference>
<dbReference type="AlphaFoldDB" id="A0A1T3P1M1"/>
<organism evidence="4 5">
    <name type="scientific">Embleya scabrispora</name>
    <dbReference type="NCBI Taxonomy" id="159449"/>
    <lineage>
        <taxon>Bacteria</taxon>
        <taxon>Bacillati</taxon>
        <taxon>Actinomycetota</taxon>
        <taxon>Actinomycetes</taxon>
        <taxon>Kitasatosporales</taxon>
        <taxon>Streptomycetaceae</taxon>
        <taxon>Embleya</taxon>
    </lineage>
</organism>
<dbReference type="Proteomes" id="UP000190037">
    <property type="component" value="Unassembled WGS sequence"/>
</dbReference>
<sequence length="235" mass="24723">MPVALVTGASRGLGLALARALAIRSWTLILDARGAADLDRAARELRALGDADVIAVAGDVTDPAHRRELRDLIRESGRLDLLVNNASVLGPSPLPPLAAHPPADLVRVYEVNVFAPLALTRLALPFLLAGDRGAVVNISSDAAVNAYPGWGGYGSAKAALDHVGATLAAENPDLDVYAFDPGDMNTDLHRQAFPGEDVSDRPNPETVVPALLRLYDERPASGRYTVAEFAPAVIS</sequence>
<evidence type="ECO:0000256" key="1">
    <source>
        <dbReference type="ARBA" id="ARBA00006484"/>
    </source>
</evidence>
<dbReference type="SUPFAM" id="SSF51735">
    <property type="entry name" value="NAD(P)-binding Rossmann-fold domains"/>
    <property type="match status" value="1"/>
</dbReference>
<proteinExistence type="inferred from homology"/>
<name>A0A1T3P1M1_9ACTN</name>
<dbReference type="GO" id="GO:0016491">
    <property type="term" value="F:oxidoreductase activity"/>
    <property type="evidence" value="ECO:0007669"/>
    <property type="project" value="UniProtKB-KW"/>
</dbReference>
<dbReference type="OrthoDB" id="9775296at2"/>